<organism evidence="2 3">
    <name type="scientific">Streptomyces spinoverrucosus</name>
    <dbReference type="NCBI Taxonomy" id="284043"/>
    <lineage>
        <taxon>Bacteria</taxon>
        <taxon>Bacillati</taxon>
        <taxon>Actinomycetota</taxon>
        <taxon>Actinomycetes</taxon>
        <taxon>Kitasatosporales</taxon>
        <taxon>Streptomycetaceae</taxon>
        <taxon>Streptomyces</taxon>
    </lineage>
</organism>
<sequence>MTADGVPRPTLLVVHGAWHGPWCWSSLTKVLDARGWRTRTVDLPSAGHEAGLQDDTRAVLDELRRIDGPAVVVAHSYGGIPVTQAVAQAGNVAHVVYLAAYQLDAGESLLGYHGAPVPSDPHGFQAVPDNPVALFYGDVPGPEADAAAARLVPQSTRSFSDSLTQAGWRTVPSTYVICEHDQALPPKHQEELAARSGAVHRIASGHSPFLSMPAQLGALITQIADAPGDGADGFRQPAAQRNE</sequence>
<comment type="caution">
    <text evidence="2">The sequence shown here is derived from an EMBL/GenBank/DDBJ whole genome shotgun (WGS) entry which is preliminary data.</text>
</comment>
<dbReference type="PANTHER" id="PTHR37017">
    <property type="entry name" value="AB HYDROLASE-1 DOMAIN-CONTAINING PROTEIN-RELATED"/>
    <property type="match status" value="1"/>
</dbReference>
<dbReference type="GO" id="GO:0003824">
    <property type="term" value="F:catalytic activity"/>
    <property type="evidence" value="ECO:0007669"/>
    <property type="project" value="UniProtKB-ARBA"/>
</dbReference>
<evidence type="ECO:0000259" key="1">
    <source>
        <dbReference type="Pfam" id="PF12697"/>
    </source>
</evidence>
<evidence type="ECO:0000313" key="2">
    <source>
        <dbReference type="EMBL" id="GEC03552.1"/>
    </source>
</evidence>
<dbReference type="Gene3D" id="3.40.50.1820">
    <property type="entry name" value="alpha/beta hydrolase"/>
    <property type="match status" value="1"/>
</dbReference>
<protein>
    <recommendedName>
        <fullName evidence="1">AB hydrolase-1 domain-containing protein</fullName>
    </recommendedName>
</protein>
<dbReference type="SUPFAM" id="SSF53474">
    <property type="entry name" value="alpha/beta-Hydrolases"/>
    <property type="match status" value="1"/>
</dbReference>
<name>A0A4Y3V8L4_9ACTN</name>
<dbReference type="InterPro" id="IPR052897">
    <property type="entry name" value="Sec-Metab_Biosynth_Hydrolase"/>
</dbReference>
<dbReference type="RefSeq" id="WP_141307704.1">
    <property type="nucleotide sequence ID" value="NZ_BJND01000007.1"/>
</dbReference>
<dbReference type="InterPro" id="IPR029058">
    <property type="entry name" value="AB_hydrolase_fold"/>
</dbReference>
<reference evidence="2 3" key="1">
    <citation type="submission" date="2019-06" db="EMBL/GenBank/DDBJ databases">
        <title>Whole genome shotgun sequence of Streptomyces spinoverrucosus NBRC 14228.</title>
        <authorList>
            <person name="Hosoyama A."/>
            <person name="Uohara A."/>
            <person name="Ohji S."/>
            <person name="Ichikawa N."/>
        </authorList>
    </citation>
    <scope>NUCLEOTIDE SEQUENCE [LARGE SCALE GENOMIC DNA]</scope>
    <source>
        <strain evidence="2 3">NBRC 14228</strain>
    </source>
</reference>
<dbReference type="EMBL" id="BJND01000007">
    <property type="protein sequence ID" value="GEC03552.1"/>
    <property type="molecule type" value="Genomic_DNA"/>
</dbReference>
<gene>
    <name evidence="2" type="ORF">SSP24_12070</name>
</gene>
<dbReference type="AlphaFoldDB" id="A0A4Y3V8L4"/>
<dbReference type="OrthoDB" id="9773549at2"/>
<dbReference type="InterPro" id="IPR000073">
    <property type="entry name" value="AB_hydrolase_1"/>
</dbReference>
<dbReference type="PANTHER" id="PTHR37017:SF11">
    <property type="entry name" value="ESTERASE_LIPASE_THIOESTERASE DOMAIN-CONTAINING PROTEIN"/>
    <property type="match status" value="1"/>
</dbReference>
<accession>A0A4Y3V8L4</accession>
<proteinExistence type="predicted"/>
<keyword evidence="3" id="KW-1185">Reference proteome</keyword>
<dbReference type="Pfam" id="PF12697">
    <property type="entry name" value="Abhydrolase_6"/>
    <property type="match status" value="1"/>
</dbReference>
<feature type="domain" description="AB hydrolase-1" evidence="1">
    <location>
        <begin position="11"/>
        <end position="216"/>
    </location>
</feature>
<dbReference type="Proteomes" id="UP000317881">
    <property type="component" value="Unassembled WGS sequence"/>
</dbReference>
<evidence type="ECO:0000313" key="3">
    <source>
        <dbReference type="Proteomes" id="UP000317881"/>
    </source>
</evidence>